<gene>
    <name evidence="4" type="ORF">CC78DRAFT_564427</name>
</gene>
<feature type="compositionally biased region" description="Basic and acidic residues" evidence="2">
    <location>
        <begin position="222"/>
        <end position="240"/>
    </location>
</feature>
<feature type="compositionally biased region" description="Basic and acidic residues" evidence="2">
    <location>
        <begin position="366"/>
        <end position="399"/>
    </location>
</feature>
<feature type="region of interest" description="Disordered" evidence="2">
    <location>
        <begin position="210"/>
        <end position="327"/>
    </location>
</feature>
<feature type="compositionally biased region" description="Basic residues" evidence="2">
    <location>
        <begin position="355"/>
        <end position="365"/>
    </location>
</feature>
<dbReference type="OrthoDB" id="3364872at2759"/>
<dbReference type="GO" id="GO:0005634">
    <property type="term" value="C:nucleus"/>
    <property type="evidence" value="ECO:0007669"/>
    <property type="project" value="TreeGrafter"/>
</dbReference>
<dbReference type="PANTHER" id="PTHR23325:SF1">
    <property type="entry name" value="SERUM RESPONSE FACTOR-BINDING PROTEIN 1"/>
    <property type="match status" value="1"/>
</dbReference>
<keyword evidence="5" id="KW-1185">Reference proteome</keyword>
<protein>
    <submittedName>
        <fullName evidence="4">Bud-site selection protein</fullName>
    </submittedName>
</protein>
<feature type="region of interest" description="Disordered" evidence="2">
    <location>
        <begin position="1"/>
        <end position="21"/>
    </location>
</feature>
<dbReference type="InterPro" id="IPR015158">
    <property type="entry name" value="Bud22_dom"/>
</dbReference>
<evidence type="ECO:0000313" key="4">
    <source>
        <dbReference type="EMBL" id="KAF2269713.1"/>
    </source>
</evidence>
<dbReference type="EMBL" id="ML986581">
    <property type="protein sequence ID" value="KAF2269713.1"/>
    <property type="molecule type" value="Genomic_DNA"/>
</dbReference>
<name>A0A9P4NAQ2_9PLEO</name>
<dbReference type="Pfam" id="PF09073">
    <property type="entry name" value="BUD22"/>
    <property type="match status" value="1"/>
</dbReference>
<organism evidence="4 5">
    <name type="scientific">Lojkania enalia</name>
    <dbReference type="NCBI Taxonomy" id="147567"/>
    <lineage>
        <taxon>Eukaryota</taxon>
        <taxon>Fungi</taxon>
        <taxon>Dikarya</taxon>
        <taxon>Ascomycota</taxon>
        <taxon>Pezizomycotina</taxon>
        <taxon>Dothideomycetes</taxon>
        <taxon>Pleosporomycetidae</taxon>
        <taxon>Pleosporales</taxon>
        <taxon>Pleosporales incertae sedis</taxon>
        <taxon>Lojkania</taxon>
    </lineage>
</organism>
<evidence type="ECO:0000259" key="3">
    <source>
        <dbReference type="Pfam" id="PF09073"/>
    </source>
</evidence>
<accession>A0A9P4NAQ2</accession>
<proteinExistence type="predicted"/>
<dbReference type="PANTHER" id="PTHR23325">
    <property type="entry name" value="SERUM RESPONSE FACTOR-BINDING"/>
    <property type="match status" value="1"/>
</dbReference>
<evidence type="ECO:0000256" key="1">
    <source>
        <dbReference type="ARBA" id="ARBA00023054"/>
    </source>
</evidence>
<dbReference type="GO" id="GO:0030686">
    <property type="term" value="C:90S preribosome"/>
    <property type="evidence" value="ECO:0007669"/>
    <property type="project" value="TreeGrafter"/>
</dbReference>
<feature type="domain" description="Bud22" evidence="3">
    <location>
        <begin position="36"/>
        <end position="461"/>
    </location>
</feature>
<dbReference type="GO" id="GO:0030490">
    <property type="term" value="P:maturation of SSU-rRNA"/>
    <property type="evidence" value="ECO:0007669"/>
    <property type="project" value="TreeGrafter"/>
</dbReference>
<evidence type="ECO:0000256" key="2">
    <source>
        <dbReference type="SAM" id="MobiDB-lite"/>
    </source>
</evidence>
<dbReference type="InterPro" id="IPR037393">
    <property type="entry name" value="Bud22/SRFB1"/>
</dbReference>
<dbReference type="Proteomes" id="UP000800093">
    <property type="component" value="Unassembled WGS sequence"/>
</dbReference>
<feature type="compositionally biased region" description="Acidic residues" evidence="2">
    <location>
        <begin position="285"/>
        <end position="305"/>
    </location>
</feature>
<feature type="region of interest" description="Disordered" evidence="2">
    <location>
        <begin position="341"/>
        <end position="461"/>
    </location>
</feature>
<reference evidence="5" key="1">
    <citation type="journal article" date="2020" name="Stud. Mycol.">
        <title>101 Dothideomycetes genomes: A test case for predicting lifestyles and emergence of pathogens.</title>
        <authorList>
            <person name="Haridas S."/>
            <person name="Albert R."/>
            <person name="Binder M."/>
            <person name="Bloem J."/>
            <person name="LaButti K."/>
            <person name="Salamov A."/>
            <person name="Andreopoulos B."/>
            <person name="Baker S."/>
            <person name="Barry K."/>
            <person name="Bills G."/>
            <person name="Bluhm B."/>
            <person name="Cannon C."/>
            <person name="Castanera R."/>
            <person name="Culley D."/>
            <person name="Daum C."/>
            <person name="Ezra D."/>
            <person name="Gonzalez J."/>
            <person name="Henrissat B."/>
            <person name="Kuo A."/>
            <person name="Liang C."/>
            <person name="Lipzen A."/>
            <person name="Lutzoni F."/>
            <person name="Magnuson J."/>
            <person name="Mondo S."/>
            <person name="Nolan M."/>
            <person name="Ohm R."/>
            <person name="Pangilinan J."/>
            <person name="Park H.-J."/>
            <person name="Ramirez L."/>
            <person name="Alfaro M."/>
            <person name="Sun H."/>
            <person name="Tritt A."/>
            <person name="Yoshinaga Y."/>
            <person name="Zwiers L.-H."/>
            <person name="Turgeon B."/>
            <person name="Goodwin S."/>
            <person name="Spatafora J."/>
            <person name="Crous P."/>
            <person name="Grigoriev I."/>
        </authorList>
    </citation>
    <scope>NUCLEOTIDE SEQUENCE [LARGE SCALE GENOMIC DNA]</scope>
    <source>
        <strain evidence="5">CBS 304.66</strain>
    </source>
</reference>
<sequence length="461" mass="51935">MPKRKRFDLADTTSDNECPSNRFLGRQRKLCTARLETGKKALTSALRLVAGFERQKHSRRRKTAQANNDAKALARLEAEYVVLKGLDFANVAEQHLRKTIGKVKSLRETEGVPKQWKVVEKEKVRPEVLNVQARLFKGRGVKECVDEVVDDLKRIVGSGEAARKNKKFKGNEKAIIKERMENASEDEDNKVESEFNEDVFAAFDARIAAPSSAEENEDDSLSEGRRPPSISDSDRDKSEETAEETAEETEASEPRRRPGFIEIDSEVDMEDSEVSKHTGSLTSKDEDEDEEEEREEGEEDDDDDNVLILPSKAKAKSKHAEKTSKSTFLPSLSMAAYYSDPESEASDLDIDIKPKKNRRGQRARQKIWEQKFGDKAKHVQNQERDKGWDPKKGAVDTSRKGHGGKPIGRGRERSGENATPLGTRRMKRDDVGTLHPSWVAAKAAKEKKIDMKPQGTKLVFD</sequence>
<feature type="compositionally biased region" description="Acidic residues" evidence="2">
    <location>
        <begin position="263"/>
        <end position="272"/>
    </location>
</feature>
<keyword evidence="1" id="KW-0175">Coiled coil</keyword>
<evidence type="ECO:0000313" key="5">
    <source>
        <dbReference type="Proteomes" id="UP000800093"/>
    </source>
</evidence>
<comment type="caution">
    <text evidence="4">The sequence shown here is derived from an EMBL/GenBank/DDBJ whole genome shotgun (WGS) entry which is preliminary data.</text>
</comment>
<feature type="compositionally biased region" description="Acidic residues" evidence="2">
    <location>
        <begin position="241"/>
        <end position="251"/>
    </location>
</feature>
<dbReference type="AlphaFoldDB" id="A0A9P4NAQ2"/>